<evidence type="ECO:0000256" key="2">
    <source>
        <dbReference type="ARBA" id="ARBA00023015"/>
    </source>
</evidence>
<reference evidence="6" key="1">
    <citation type="submission" date="2022-10" db="EMBL/GenBank/DDBJ databases">
        <title>Culturing micro-colonial fungi from biological soil crusts in the Mojave desert and describing Neophaeococcomyces mojavensis, and introducing the new genera and species Taxawa tesnikishii.</title>
        <authorList>
            <person name="Kurbessoian T."/>
            <person name="Stajich J.E."/>
        </authorList>
    </citation>
    <scope>NUCLEOTIDE SEQUENCE</scope>
    <source>
        <strain evidence="6">TK_41</strain>
    </source>
</reference>
<evidence type="ECO:0000313" key="6">
    <source>
        <dbReference type="EMBL" id="KAJ9616643.1"/>
    </source>
</evidence>
<evidence type="ECO:0008006" key="8">
    <source>
        <dbReference type="Google" id="ProtNLM"/>
    </source>
</evidence>
<keyword evidence="2" id="KW-0805">Transcription regulation</keyword>
<proteinExistence type="predicted"/>
<keyword evidence="3" id="KW-0238">DNA-binding</keyword>
<dbReference type="AlphaFoldDB" id="A0AA39CQV5"/>
<keyword evidence="4" id="KW-0804">Transcription</keyword>
<dbReference type="EMBL" id="JAPDRK010000001">
    <property type="protein sequence ID" value="KAJ9616643.1"/>
    <property type="molecule type" value="Genomic_DNA"/>
</dbReference>
<name>A0AA39CQV5_9EURO</name>
<dbReference type="Proteomes" id="UP001172673">
    <property type="component" value="Unassembled WGS sequence"/>
</dbReference>
<dbReference type="GO" id="GO:0000981">
    <property type="term" value="F:DNA-binding transcription factor activity, RNA polymerase II-specific"/>
    <property type="evidence" value="ECO:0007669"/>
    <property type="project" value="TreeGrafter"/>
</dbReference>
<evidence type="ECO:0000256" key="4">
    <source>
        <dbReference type="ARBA" id="ARBA00023163"/>
    </source>
</evidence>
<dbReference type="InterPro" id="IPR051089">
    <property type="entry name" value="prtT"/>
</dbReference>
<dbReference type="PANTHER" id="PTHR31845">
    <property type="entry name" value="FINGER DOMAIN PROTEIN, PUTATIVE-RELATED"/>
    <property type="match status" value="1"/>
</dbReference>
<organism evidence="6 7">
    <name type="scientific">Cladophialophora chaetospira</name>
    <dbReference type="NCBI Taxonomy" id="386627"/>
    <lineage>
        <taxon>Eukaryota</taxon>
        <taxon>Fungi</taxon>
        <taxon>Dikarya</taxon>
        <taxon>Ascomycota</taxon>
        <taxon>Pezizomycotina</taxon>
        <taxon>Eurotiomycetes</taxon>
        <taxon>Chaetothyriomycetidae</taxon>
        <taxon>Chaetothyriales</taxon>
        <taxon>Herpotrichiellaceae</taxon>
        <taxon>Cladophialophora</taxon>
    </lineage>
</organism>
<evidence type="ECO:0000256" key="5">
    <source>
        <dbReference type="ARBA" id="ARBA00023242"/>
    </source>
</evidence>
<keyword evidence="5" id="KW-0539">Nucleus</keyword>
<evidence type="ECO:0000313" key="7">
    <source>
        <dbReference type="Proteomes" id="UP001172673"/>
    </source>
</evidence>
<keyword evidence="7" id="KW-1185">Reference proteome</keyword>
<dbReference type="GO" id="GO:0005634">
    <property type="term" value="C:nucleus"/>
    <property type="evidence" value="ECO:0007669"/>
    <property type="project" value="UniProtKB-SubCell"/>
</dbReference>
<sequence length="500" mass="57198">MPDRLFASGMHAISAVYNELRFRSQKRKPNHKSGVSRLEQKLGGVAAILAASDTIGQTPPSIRGYIDQFIESEDEAQLMLDVFRNELMPHFPFVVVAPGVTVTNMKRERPFLFLAVMMMACRHDIPKQGSIAKAIRDVISQRILIKNEQSLDLLEGMLFYLSWYHVHLHLGTQLTNLLHLVMALMVDLRLHRQAALRKCAKPQREYFRMEGHGDTVAARTLEQRRTFLGCYYLTAVIAMTARDFEPVRYTRYAEECCQVILEAAEYPTDIYLVQVVKLLKPSVSPHTLQNMLLLIHYYSIETYLCEIALDDKVETSRYGSFSTTRLSLLFACLRSAKHFFESFYAIPATIYFDLPYSTWTLYSHLSVVLSKLSLCVVDGWDHNYVSETLNFDTVLDRFSANVGEAVQIAARSRDETVSSSSLPRSAPLIFLTIDTKIKEIRAVQEAKRADLTRRSQAGDIPSEQAQLYIDGEFPAMPEDFNMMDSLEFFEFVDEPFWTQI</sequence>
<gene>
    <name evidence="6" type="ORF">H2200_000362</name>
</gene>
<dbReference type="GO" id="GO:0000976">
    <property type="term" value="F:transcription cis-regulatory region binding"/>
    <property type="evidence" value="ECO:0007669"/>
    <property type="project" value="TreeGrafter"/>
</dbReference>
<evidence type="ECO:0000256" key="1">
    <source>
        <dbReference type="ARBA" id="ARBA00004123"/>
    </source>
</evidence>
<comment type="subcellular location">
    <subcellularLocation>
        <location evidence="1">Nucleus</location>
    </subcellularLocation>
</comment>
<comment type="caution">
    <text evidence="6">The sequence shown here is derived from an EMBL/GenBank/DDBJ whole genome shotgun (WGS) entry which is preliminary data.</text>
</comment>
<protein>
    <recommendedName>
        <fullName evidence="8">Transcription factor domain-containing protein</fullName>
    </recommendedName>
</protein>
<dbReference type="PANTHER" id="PTHR31845:SF10">
    <property type="entry name" value="ZN(II)2CYS6 TRANSCRIPTION FACTOR (EUROFUNG)"/>
    <property type="match status" value="1"/>
</dbReference>
<accession>A0AA39CQV5</accession>
<evidence type="ECO:0000256" key="3">
    <source>
        <dbReference type="ARBA" id="ARBA00023125"/>
    </source>
</evidence>